<dbReference type="KEGG" id="avn:Avin_04040"/>
<dbReference type="EnsemblBacteria" id="ACO76662">
    <property type="protein sequence ID" value="ACO76662"/>
    <property type="gene ID" value="Avin_04040"/>
</dbReference>
<keyword evidence="2" id="KW-1185">Reference proteome</keyword>
<reference evidence="1 2" key="1">
    <citation type="journal article" date="2009" name="J. Bacteriol.">
        <title>Genome sequence of Azotobacter vinelandii, an obligate aerobe specialized to support diverse anaerobic metabolic processes.</title>
        <authorList>
            <person name="Setubal J.C."/>
            <person name="dos Santos P."/>
            <person name="Goldman B.S."/>
            <person name="Ertesvag H."/>
            <person name="Espin G."/>
            <person name="Rubio L.M."/>
            <person name="Valla S."/>
            <person name="Almeida N.F."/>
            <person name="Balasubramanian D."/>
            <person name="Cromes L."/>
            <person name="Curatti L."/>
            <person name="Du Z."/>
            <person name="Godsy E."/>
            <person name="Goodner B."/>
            <person name="Hellner-Burris K."/>
            <person name="Hernandez J.A."/>
            <person name="Houmiel K."/>
            <person name="Imperial J."/>
            <person name="Kennedy C."/>
            <person name="Larson T.J."/>
            <person name="Latreille P."/>
            <person name="Ligon L.S."/>
            <person name="Lu J."/>
            <person name="Maerk M."/>
            <person name="Miller N.M."/>
            <person name="Norton S."/>
            <person name="O'Carroll I.P."/>
            <person name="Paulsen I."/>
            <person name="Raulfs E.C."/>
            <person name="Roemer R."/>
            <person name="Rosser J."/>
            <person name="Segura D."/>
            <person name="Slater S."/>
            <person name="Stricklin S.L."/>
            <person name="Studholme D.J."/>
            <person name="Sun J."/>
            <person name="Viana C.J."/>
            <person name="Wallin E."/>
            <person name="Wang B."/>
            <person name="Wheeler C."/>
            <person name="Zhu H."/>
            <person name="Dean D.R."/>
            <person name="Dixon R."/>
            <person name="Wood D."/>
        </authorList>
    </citation>
    <scope>NUCLEOTIDE SEQUENCE [LARGE SCALE GENOMIC DNA]</scope>
    <source>
        <strain evidence="2">DJ / ATCC BAA-1303</strain>
    </source>
</reference>
<dbReference type="Proteomes" id="UP000002424">
    <property type="component" value="Chromosome"/>
</dbReference>
<evidence type="ECO:0000313" key="2">
    <source>
        <dbReference type="Proteomes" id="UP000002424"/>
    </source>
</evidence>
<evidence type="ECO:0000313" key="1">
    <source>
        <dbReference type="EMBL" id="ACO76662.1"/>
    </source>
</evidence>
<accession>C1DJ77</accession>
<dbReference type="EMBL" id="CP001157">
    <property type="protein sequence ID" value="ACO76662.1"/>
    <property type="molecule type" value="Genomic_DNA"/>
</dbReference>
<protein>
    <submittedName>
        <fullName evidence="1">Uncharacterized protein</fullName>
    </submittedName>
</protein>
<dbReference type="HOGENOM" id="CLU_3021933_0_0_6"/>
<sequence length="55" mass="5899">MKKRPVHTVSLGVIGASRADGPRQAAASWQAGRAFLFVLPGSPSWASPMILPNRR</sequence>
<dbReference type="AlphaFoldDB" id="C1DJ77"/>
<proteinExistence type="predicted"/>
<gene>
    <name evidence="1" type="ordered locus">Avin_04040</name>
</gene>
<organism evidence="1 2">
    <name type="scientific">Azotobacter vinelandii (strain DJ / ATCC BAA-1303)</name>
    <dbReference type="NCBI Taxonomy" id="322710"/>
    <lineage>
        <taxon>Bacteria</taxon>
        <taxon>Pseudomonadati</taxon>
        <taxon>Pseudomonadota</taxon>
        <taxon>Gammaproteobacteria</taxon>
        <taxon>Pseudomonadales</taxon>
        <taxon>Pseudomonadaceae</taxon>
        <taxon>Azotobacter</taxon>
    </lineage>
</organism>
<name>C1DJ77_AZOVD</name>